<accession>A0AA37TZI5</accession>
<dbReference type="Proteomes" id="UP001157137">
    <property type="component" value="Unassembled WGS sequence"/>
</dbReference>
<proteinExistence type="predicted"/>
<name>A0AA37TZI5_9BACL</name>
<reference evidence="1" key="1">
    <citation type="submission" date="2023-02" db="EMBL/GenBank/DDBJ databases">
        <title>Proposal of a novel subspecies: Alicyclobacillus hesperidum subspecies aegle.</title>
        <authorList>
            <person name="Goto K."/>
            <person name="Fujii T."/>
            <person name="Yasui K."/>
            <person name="Mochida K."/>
            <person name="Kato-Tanaka Y."/>
            <person name="Morohoshi S."/>
            <person name="An S.Y."/>
            <person name="Kasai H."/>
            <person name="Yokota A."/>
        </authorList>
    </citation>
    <scope>NUCLEOTIDE SEQUENCE</scope>
    <source>
        <strain evidence="1">DSM 12766</strain>
    </source>
</reference>
<evidence type="ECO:0000313" key="2">
    <source>
        <dbReference type="Proteomes" id="UP001157137"/>
    </source>
</evidence>
<protein>
    <submittedName>
        <fullName evidence="1">Uncharacterized protein</fullName>
    </submittedName>
</protein>
<dbReference type="EMBL" id="BSRA01000015">
    <property type="protein sequence ID" value="GLV14672.1"/>
    <property type="molecule type" value="Genomic_DNA"/>
</dbReference>
<sequence length="68" mass="7105">MVVAANVAPVGMGGMYDCKTPSMNRATVVFGTNSEAMNISKAHTGMSEENPKKAMMAANEPILCLITA</sequence>
<gene>
    <name evidence="1" type="ORF">Heshes_23560</name>
</gene>
<organism evidence="1 2">
    <name type="scientific">Alicyclobacillus hesperidum</name>
    <dbReference type="NCBI Taxonomy" id="89784"/>
    <lineage>
        <taxon>Bacteria</taxon>
        <taxon>Bacillati</taxon>
        <taxon>Bacillota</taxon>
        <taxon>Bacilli</taxon>
        <taxon>Bacillales</taxon>
        <taxon>Alicyclobacillaceae</taxon>
        <taxon>Alicyclobacillus</taxon>
    </lineage>
</organism>
<evidence type="ECO:0000313" key="1">
    <source>
        <dbReference type="EMBL" id="GLV14672.1"/>
    </source>
</evidence>
<comment type="caution">
    <text evidence="1">The sequence shown here is derived from an EMBL/GenBank/DDBJ whole genome shotgun (WGS) entry which is preliminary data.</text>
</comment>
<dbReference type="AlphaFoldDB" id="A0AA37TZI5"/>